<keyword evidence="2" id="KW-1185">Reference proteome</keyword>
<evidence type="ECO:0000313" key="1">
    <source>
        <dbReference type="EMBL" id="KAJ9664167.1"/>
    </source>
</evidence>
<organism evidence="1 2">
    <name type="scientific">Neophaeococcomyces mojaviensis</name>
    <dbReference type="NCBI Taxonomy" id="3383035"/>
    <lineage>
        <taxon>Eukaryota</taxon>
        <taxon>Fungi</taxon>
        <taxon>Dikarya</taxon>
        <taxon>Ascomycota</taxon>
        <taxon>Pezizomycotina</taxon>
        <taxon>Eurotiomycetes</taxon>
        <taxon>Chaetothyriomycetidae</taxon>
        <taxon>Chaetothyriales</taxon>
        <taxon>Chaetothyriales incertae sedis</taxon>
        <taxon>Neophaeococcomyces</taxon>
    </lineage>
</organism>
<dbReference type="EMBL" id="JAPDRQ010000004">
    <property type="protein sequence ID" value="KAJ9664167.1"/>
    <property type="molecule type" value="Genomic_DNA"/>
</dbReference>
<sequence length="512" mass="57470">MNLSLHDPFTLAQDYPDKLISDIRSGHATTLRFSRKGDYLASGRLEGKIVICWSRDGRYLLSASQDCRVCLWDLKTQERIRTVKFEAAVYLAEIHPHNHNLFVCSLFEDQPYLVDMTDPIPIKHILPSQPLDIEKDIKSLTMVTIFSINGNHIIAGTSKGYINIIETATRKIIHSTKLTPGLITLLRLTPNGRQMLVNSTDRAIRVVSMPDLSIVRPIDSISDLERQQANSMDDPDLDADSDHPSSGIDPATLPENIHLQISNKFQDLVSRQQWNDCAFSHTSFSTTSTLTPLTPNTSTTADYVTASTYMKRDIYVWELRTNSLLKILDNLEEPAIIEWHPTKPLIACTSLDTGSIQIFGIEAAQKWSALAPDFTEVTENVEYVERELEFDTLPAEELSRQRLELEDEKVDVLTIGDDLAASHHANDFEGEADTGKQYKDHDSSFTLPMLYDIEDSEADDQELIRLGVGTMRKKDINEGKDYEDEGESTPNAVRVIDGIHAGGGNGKKGRRK</sequence>
<evidence type="ECO:0000313" key="2">
    <source>
        <dbReference type="Proteomes" id="UP001172386"/>
    </source>
</evidence>
<dbReference type="Proteomes" id="UP001172386">
    <property type="component" value="Unassembled WGS sequence"/>
</dbReference>
<protein>
    <submittedName>
        <fullName evidence="1">Chromatin binding protein</fullName>
    </submittedName>
</protein>
<reference evidence="1" key="1">
    <citation type="submission" date="2022-10" db="EMBL/GenBank/DDBJ databases">
        <title>Culturing micro-colonial fungi from biological soil crusts in the Mojave desert and describing Neophaeococcomyces mojavensis, and introducing the new genera and species Taxawa tesnikishii.</title>
        <authorList>
            <person name="Kurbessoian T."/>
            <person name="Stajich J.E."/>
        </authorList>
    </citation>
    <scope>NUCLEOTIDE SEQUENCE</scope>
    <source>
        <strain evidence="1">JES_112</strain>
    </source>
</reference>
<proteinExistence type="predicted"/>
<accession>A0ACC3AKG0</accession>
<gene>
    <name evidence="1" type="primary">SWD1</name>
    <name evidence="1" type="ORF">H2198_000385</name>
</gene>
<name>A0ACC3AKG0_9EURO</name>
<comment type="caution">
    <text evidence="1">The sequence shown here is derived from an EMBL/GenBank/DDBJ whole genome shotgun (WGS) entry which is preliminary data.</text>
</comment>